<evidence type="ECO:0000259" key="8">
    <source>
        <dbReference type="Pfam" id="PF04234"/>
    </source>
</evidence>
<dbReference type="PANTHER" id="PTHR34820">
    <property type="entry name" value="INNER MEMBRANE PROTEIN YEBZ"/>
    <property type="match status" value="1"/>
</dbReference>
<dbReference type="GO" id="GO:0005886">
    <property type="term" value="C:plasma membrane"/>
    <property type="evidence" value="ECO:0007669"/>
    <property type="project" value="TreeGrafter"/>
</dbReference>
<reference evidence="9 10" key="1">
    <citation type="submission" date="2019-12" db="EMBL/GenBank/DDBJ databases">
        <title>Nesterenkonia muleiensis sp. nov., a novel actinobacterium isolated from sap of Populus euphratica.</title>
        <authorList>
            <person name="Wang R."/>
        </authorList>
    </citation>
    <scope>NUCLEOTIDE SEQUENCE [LARGE SCALE GENOMIC DNA]</scope>
    <source>
        <strain evidence="9 10">F10</strain>
    </source>
</reference>
<dbReference type="GO" id="GO:0046688">
    <property type="term" value="P:response to copper ion"/>
    <property type="evidence" value="ECO:0007669"/>
    <property type="project" value="InterPro"/>
</dbReference>
<dbReference type="GO" id="GO:0005507">
    <property type="term" value="F:copper ion binding"/>
    <property type="evidence" value="ECO:0007669"/>
    <property type="project" value="InterPro"/>
</dbReference>
<evidence type="ECO:0000256" key="6">
    <source>
        <dbReference type="SAM" id="Phobius"/>
    </source>
</evidence>
<keyword evidence="6" id="KW-0812">Transmembrane</keyword>
<feature type="chain" id="PRO_5029742451" evidence="7">
    <location>
        <begin position="35"/>
        <end position="239"/>
    </location>
</feature>
<keyword evidence="10" id="KW-1185">Reference proteome</keyword>
<dbReference type="Gene3D" id="2.60.40.1220">
    <property type="match status" value="1"/>
</dbReference>
<keyword evidence="6" id="KW-0472">Membrane</keyword>
<gene>
    <name evidence="9" type="ORF">GNZ21_04315</name>
</gene>
<feature type="transmembrane region" description="Helical" evidence="6">
    <location>
        <begin position="200"/>
        <end position="224"/>
    </location>
</feature>
<dbReference type="GO" id="GO:0042597">
    <property type="term" value="C:periplasmic space"/>
    <property type="evidence" value="ECO:0007669"/>
    <property type="project" value="InterPro"/>
</dbReference>
<dbReference type="PANTHER" id="PTHR34820:SF4">
    <property type="entry name" value="INNER MEMBRANE PROTEIN YEBZ"/>
    <property type="match status" value="1"/>
</dbReference>
<feature type="region of interest" description="Disordered" evidence="5">
    <location>
        <begin position="87"/>
        <end position="109"/>
    </location>
</feature>
<evidence type="ECO:0000256" key="7">
    <source>
        <dbReference type="SAM" id="SignalP"/>
    </source>
</evidence>
<evidence type="ECO:0000313" key="9">
    <source>
        <dbReference type="EMBL" id="MVT25591.1"/>
    </source>
</evidence>
<dbReference type="InterPro" id="IPR007348">
    <property type="entry name" value="CopC_dom"/>
</dbReference>
<accession>A0A7K1UHL3</accession>
<dbReference type="InterPro" id="IPR014756">
    <property type="entry name" value="Ig_E-set"/>
</dbReference>
<proteinExistence type="predicted"/>
<dbReference type="OrthoDB" id="5242236at2"/>
<protein>
    <submittedName>
        <fullName evidence="9">Copper resistance protein CopC</fullName>
    </submittedName>
</protein>
<dbReference type="InterPro" id="IPR032694">
    <property type="entry name" value="CopC/D"/>
</dbReference>
<feature type="compositionally biased region" description="Acidic residues" evidence="5">
    <location>
        <begin position="152"/>
        <end position="182"/>
    </location>
</feature>
<keyword evidence="6" id="KW-1133">Transmembrane helix</keyword>
<feature type="domain" description="CopC" evidence="8">
    <location>
        <begin position="35"/>
        <end position="133"/>
    </location>
</feature>
<evidence type="ECO:0000256" key="2">
    <source>
        <dbReference type="ARBA" id="ARBA00022723"/>
    </source>
</evidence>
<evidence type="ECO:0000256" key="5">
    <source>
        <dbReference type="SAM" id="MobiDB-lite"/>
    </source>
</evidence>
<dbReference type="AlphaFoldDB" id="A0A7K1UHL3"/>
<dbReference type="GO" id="GO:0030313">
    <property type="term" value="C:cell envelope"/>
    <property type="evidence" value="ECO:0007669"/>
    <property type="project" value="UniProtKB-SubCell"/>
</dbReference>
<feature type="signal peptide" evidence="7">
    <location>
        <begin position="1"/>
        <end position="34"/>
    </location>
</feature>
<dbReference type="Pfam" id="PF04234">
    <property type="entry name" value="CopC"/>
    <property type="match status" value="1"/>
</dbReference>
<dbReference type="SUPFAM" id="SSF81296">
    <property type="entry name" value="E set domains"/>
    <property type="match status" value="1"/>
</dbReference>
<dbReference type="GO" id="GO:0006825">
    <property type="term" value="P:copper ion transport"/>
    <property type="evidence" value="ECO:0007669"/>
    <property type="project" value="InterPro"/>
</dbReference>
<evidence type="ECO:0000313" key="10">
    <source>
        <dbReference type="Proteomes" id="UP000460157"/>
    </source>
</evidence>
<name>A0A7K1UHL3_9MICC</name>
<evidence type="ECO:0000256" key="3">
    <source>
        <dbReference type="ARBA" id="ARBA00022729"/>
    </source>
</evidence>
<comment type="subcellular location">
    <subcellularLocation>
        <location evidence="1">Cell envelope</location>
    </subcellularLocation>
</comment>
<keyword evidence="2" id="KW-0479">Metal-binding</keyword>
<keyword evidence="4" id="KW-0186">Copper</keyword>
<feature type="region of interest" description="Disordered" evidence="5">
    <location>
        <begin position="139"/>
        <end position="202"/>
    </location>
</feature>
<sequence>MHNTSTAPARLRPAVLAGAAALALGALIAAEAQAHDTLISSSPEEGETLTEPPAEVVLEFSGAGLTTGEAITNDIWLLDAEDENWASEEPAEVEGSTMRTEIPEPLPNGDYQVQYRVVYSDGHSEEGSFNFEVDSPLTEDEEDAALATPEGSAEEDDGAEVPEAELTEDETSVPAEEPEQAENESPTAPTDSEEQDSGGWGGIIGWGLLAAAVLVLAGAVGYAASRRRRSAQNGPAGQD</sequence>
<dbReference type="InterPro" id="IPR014755">
    <property type="entry name" value="Cu-Rt/internalin_Ig-like"/>
</dbReference>
<keyword evidence="3 7" id="KW-0732">Signal</keyword>
<evidence type="ECO:0000256" key="4">
    <source>
        <dbReference type="ARBA" id="ARBA00023008"/>
    </source>
</evidence>
<comment type="caution">
    <text evidence="9">The sequence shown here is derived from an EMBL/GenBank/DDBJ whole genome shotgun (WGS) entry which is preliminary data.</text>
</comment>
<dbReference type="EMBL" id="WRPM01000030">
    <property type="protein sequence ID" value="MVT25591.1"/>
    <property type="molecule type" value="Genomic_DNA"/>
</dbReference>
<dbReference type="Proteomes" id="UP000460157">
    <property type="component" value="Unassembled WGS sequence"/>
</dbReference>
<evidence type="ECO:0000256" key="1">
    <source>
        <dbReference type="ARBA" id="ARBA00004196"/>
    </source>
</evidence>
<organism evidence="9 10">
    <name type="scientific">Nesterenkonia alkaliphila</name>
    <dbReference type="NCBI Taxonomy" id="1463631"/>
    <lineage>
        <taxon>Bacteria</taxon>
        <taxon>Bacillati</taxon>
        <taxon>Actinomycetota</taxon>
        <taxon>Actinomycetes</taxon>
        <taxon>Micrococcales</taxon>
        <taxon>Micrococcaceae</taxon>
        <taxon>Nesterenkonia</taxon>
    </lineage>
</organism>
<dbReference type="RefSeq" id="WP_157321665.1">
    <property type="nucleotide sequence ID" value="NZ_WRPM01000030.1"/>
</dbReference>